<dbReference type="InterPro" id="IPR013039">
    <property type="entry name" value="DUF1588"/>
</dbReference>
<evidence type="ECO:0000259" key="4">
    <source>
        <dbReference type="Pfam" id="PF07631"/>
    </source>
</evidence>
<feature type="domain" description="DUF1585" evidence="1">
    <location>
        <begin position="1082"/>
        <end position="1154"/>
    </location>
</feature>
<accession>A0A517ST42</accession>
<evidence type="ECO:0000259" key="2">
    <source>
        <dbReference type="Pfam" id="PF07626"/>
    </source>
</evidence>
<protein>
    <submittedName>
        <fullName evidence="7">Planctomycete cytochrome C</fullName>
    </submittedName>
</protein>
<name>A0A517ST42_9BACT</name>
<dbReference type="InterPro" id="IPR013042">
    <property type="entry name" value="DUF1592"/>
</dbReference>
<evidence type="ECO:0000259" key="1">
    <source>
        <dbReference type="Pfam" id="PF07624"/>
    </source>
</evidence>
<gene>
    <name evidence="7" type="ORF">SV7mr_18020</name>
</gene>
<dbReference type="EMBL" id="CP036272">
    <property type="protein sequence ID" value="QDT59295.1"/>
    <property type="molecule type" value="Genomic_DNA"/>
</dbReference>
<evidence type="ECO:0000259" key="3">
    <source>
        <dbReference type="Pfam" id="PF07627"/>
    </source>
</evidence>
<evidence type="ECO:0000259" key="6">
    <source>
        <dbReference type="Pfam" id="PF07637"/>
    </source>
</evidence>
<dbReference type="AlphaFoldDB" id="A0A517ST42"/>
<dbReference type="InterPro" id="IPR013036">
    <property type="entry name" value="DUF1587"/>
</dbReference>
<dbReference type="RefSeq" id="WP_145271085.1">
    <property type="nucleotide sequence ID" value="NZ_CP036272.1"/>
</dbReference>
<dbReference type="Pfam" id="PF07631">
    <property type="entry name" value="PSD4"/>
    <property type="match status" value="1"/>
</dbReference>
<feature type="domain" description="DUF1592" evidence="4">
    <location>
        <begin position="794"/>
        <end position="937"/>
    </location>
</feature>
<feature type="domain" description="Cytochrome C Planctomycete-type" evidence="5">
    <location>
        <begin position="45"/>
        <end position="92"/>
    </location>
</feature>
<dbReference type="OrthoDB" id="175242at2"/>
<feature type="domain" description="DUF1587" evidence="2">
    <location>
        <begin position="129"/>
        <end position="191"/>
    </location>
</feature>
<evidence type="ECO:0000259" key="5">
    <source>
        <dbReference type="Pfam" id="PF07635"/>
    </source>
</evidence>
<dbReference type="Pfam" id="PF07635">
    <property type="entry name" value="PSCyt1"/>
    <property type="match status" value="1"/>
</dbReference>
<proteinExistence type="predicted"/>
<feature type="domain" description="DUF1588" evidence="3">
    <location>
        <begin position="956"/>
        <end position="1053"/>
    </location>
</feature>
<dbReference type="Pfam" id="PF07637">
    <property type="entry name" value="PSD5"/>
    <property type="match status" value="1"/>
</dbReference>
<dbReference type="InterPro" id="IPR011478">
    <property type="entry name" value="DUF1585"/>
</dbReference>
<feature type="domain" description="DUF1595" evidence="6">
    <location>
        <begin position="723"/>
        <end position="784"/>
    </location>
</feature>
<evidence type="ECO:0000313" key="7">
    <source>
        <dbReference type="EMBL" id="QDT59295.1"/>
    </source>
</evidence>
<dbReference type="Proteomes" id="UP000315003">
    <property type="component" value="Chromosome"/>
</dbReference>
<evidence type="ECO:0000313" key="8">
    <source>
        <dbReference type="Proteomes" id="UP000315003"/>
    </source>
</evidence>
<organism evidence="7 8">
    <name type="scientific">Stieleria bergensis</name>
    <dbReference type="NCBI Taxonomy" id="2528025"/>
    <lineage>
        <taxon>Bacteria</taxon>
        <taxon>Pseudomonadati</taxon>
        <taxon>Planctomycetota</taxon>
        <taxon>Planctomycetia</taxon>
        <taxon>Pirellulales</taxon>
        <taxon>Pirellulaceae</taxon>
        <taxon>Stieleria</taxon>
    </lineage>
</organism>
<reference evidence="7 8" key="1">
    <citation type="submission" date="2019-02" db="EMBL/GenBank/DDBJ databases">
        <title>Deep-cultivation of Planctomycetes and their phenomic and genomic characterization uncovers novel biology.</title>
        <authorList>
            <person name="Wiegand S."/>
            <person name="Jogler M."/>
            <person name="Boedeker C."/>
            <person name="Pinto D."/>
            <person name="Vollmers J."/>
            <person name="Rivas-Marin E."/>
            <person name="Kohn T."/>
            <person name="Peeters S.H."/>
            <person name="Heuer A."/>
            <person name="Rast P."/>
            <person name="Oberbeckmann S."/>
            <person name="Bunk B."/>
            <person name="Jeske O."/>
            <person name="Meyerdierks A."/>
            <person name="Storesund J.E."/>
            <person name="Kallscheuer N."/>
            <person name="Luecker S."/>
            <person name="Lage O.M."/>
            <person name="Pohl T."/>
            <person name="Merkel B.J."/>
            <person name="Hornburger P."/>
            <person name="Mueller R.-W."/>
            <person name="Bruemmer F."/>
            <person name="Labrenz M."/>
            <person name="Spormann A.M."/>
            <person name="Op den Camp H."/>
            <person name="Overmann J."/>
            <person name="Amann R."/>
            <person name="Jetten M.S.M."/>
            <person name="Mascher T."/>
            <person name="Medema M.H."/>
            <person name="Devos D.P."/>
            <person name="Kaster A.-K."/>
            <person name="Ovreas L."/>
            <person name="Rohde M."/>
            <person name="Galperin M.Y."/>
            <person name="Jogler C."/>
        </authorList>
    </citation>
    <scope>NUCLEOTIDE SEQUENCE [LARGE SCALE GENOMIC DNA]</scope>
    <source>
        <strain evidence="7 8">SV_7m_r</strain>
    </source>
</reference>
<dbReference type="InterPro" id="IPR013043">
    <property type="entry name" value="DUF1595"/>
</dbReference>
<dbReference type="Pfam" id="PF07626">
    <property type="entry name" value="PSD3"/>
    <property type="match status" value="1"/>
</dbReference>
<sequence>MTRFPLAHALAHAVIVALTLVTYAVGNPPEVRFPAKHRAFLQQHCFDCHDSATQEGQVNLESLSFRIINIEQAELWQKILNSLNAGEMPPEDVTQPNNADKADFLDALAQTMVRARQALSDSGGKITMRRLNRREYRNTIKQLTGVQLDVGTLPADGGSGTFDTVGSSQFISSDQFEQYLQLGRSAIDEALERQRAQTPSSQAFRLEPETTINPANEKEVAAIEDAQRRFTRWQVGVDQAAKLPKNQAKIEEISQQDASIKHPIHFYRHSDLLDDAPDPKDYGFSDAAKAASSNPQWDRAQLAYHKHYLTLPHRDRGTYLKLAHGTGRVVVTVNEDLPPGKYLLRVRTGVVPGSPSARHFIQIGHPQRQVPRNRGLAGQPLSTHQVSGTIQQPEIIEIPLEMRPETPREFAIQEKQPNNGNLKALWDAHNRLKQKNGYGHPPAIWIDWVELVGPIDATNKRWKQRREVELHANRKVGGTYNGYFKGGHDKAQAFLQTGKPQKGMVDEQEAKFRIRQFEEQGPTYRRYLDDPLTQSGSFLTIADCNKEEFIALPPEHPTGWLKTEHVVPNLPPGEYKLRFRLGAIPGTPSDRHFVDLGAVPEKNAFNQIATFQITGSIDQPQTIEVPVQLAKNSPRKFALREKRDPKLDNQRDRAARKATGVGPVPALWIDWVEWEGPFSHQVEASPLQAIIADNTRRLKQPNATREKTSASPIGESNFELPQARATITEFARAAFRGVKPDRAFIDKLVAIYQTRRQAGESFDAAIRTPLSVILASPGFLYLNEPSDESQPRPLNDRELAVRLAYFLWSGPPDAELLQLANDNQLHLPKILEQQVDRLIADPRSDEFVAGFVHQWLEMERLDFFQFDANLYQDFDESTRAATRQEVYHSFAHLLRCGVVPQDAESKSPTTTEQGRIGKLLKSDYVFVNGLLANYYGMEGVSGDAFRKINLPADSPRGGLLGMAAIHAMGSDGIVSSPVERGAWVLRYLLNDPPPPAPPNVPQISRLEGQVLTARERLLAHQQEPQCASCHRKIDPIGFGLENFNAAGKWRTEDSYQARDNRGRGVGKRQTWTIDPSGAFHQGPEFNGYQQLRDRIAEREEDFARGFTEHLIEYALGRSFGFTDKALADEIVTSARGKDFAVSQFIHALVQSKAFQTK</sequence>
<dbReference type="InterPro" id="IPR011429">
    <property type="entry name" value="Cyt_c_Planctomycete-type"/>
</dbReference>
<keyword evidence="8" id="KW-1185">Reference proteome</keyword>
<dbReference type="Pfam" id="PF07624">
    <property type="entry name" value="PSD2"/>
    <property type="match status" value="1"/>
</dbReference>
<dbReference type="Pfam" id="PF07627">
    <property type="entry name" value="PSCyt3"/>
    <property type="match status" value="1"/>
</dbReference>